<dbReference type="AlphaFoldDB" id="A0A4Z2BJN2"/>
<feature type="coiled-coil region" evidence="1">
    <location>
        <begin position="59"/>
        <end position="86"/>
    </location>
</feature>
<protein>
    <submittedName>
        <fullName evidence="3">Uncharacterized protein</fullName>
    </submittedName>
</protein>
<feature type="region of interest" description="Disordered" evidence="2">
    <location>
        <begin position="218"/>
        <end position="252"/>
    </location>
</feature>
<dbReference type="PANTHER" id="PTHR14926">
    <property type="entry name" value="M-PHASE PHOSPHOPROTEIN 9"/>
    <property type="match status" value="1"/>
</dbReference>
<dbReference type="PANTHER" id="PTHR14926:SF1">
    <property type="entry name" value="M-PHASE PHOSPHOPROTEIN 9"/>
    <property type="match status" value="1"/>
</dbReference>
<evidence type="ECO:0000256" key="2">
    <source>
        <dbReference type="SAM" id="MobiDB-lite"/>
    </source>
</evidence>
<proteinExistence type="predicted"/>
<gene>
    <name evidence="3" type="ORF">fugu_019144</name>
</gene>
<dbReference type="EMBL" id="SWLE01000014">
    <property type="protein sequence ID" value="TNM92132.1"/>
    <property type="molecule type" value="Genomic_DNA"/>
</dbReference>
<keyword evidence="4" id="KW-1185">Reference proteome</keyword>
<keyword evidence="1" id="KW-0175">Coiled coil</keyword>
<evidence type="ECO:0000256" key="1">
    <source>
        <dbReference type="SAM" id="Coils"/>
    </source>
</evidence>
<sequence>MEKTSSTEDPVVLSLIRQKLREKHARHVADLKAYYESEIQALQDKLKLGDLPRDVEKANQTLTKRCRHLEKALSEATKRVQELEATNCLLEKKLAEWPERYAVAGAAVKSLQQRLDESKRSEKEKDATAARLKSHVRQLEESVQKALREAEEKDAWREREYKKLQDLLREYESLRREHEEVKTKSLSTENKLFAANDQISELKRFICKLESQVKQLEHENQARARLSSHSNTRPSGAGLFHHPRRHQDVPFS</sequence>
<feature type="coiled-coil region" evidence="1">
    <location>
        <begin position="129"/>
        <end position="191"/>
    </location>
</feature>
<dbReference type="InterPro" id="IPR026636">
    <property type="entry name" value="MPHOSPH9"/>
</dbReference>
<evidence type="ECO:0000313" key="4">
    <source>
        <dbReference type="Proteomes" id="UP000516260"/>
    </source>
</evidence>
<reference evidence="3 4" key="1">
    <citation type="submission" date="2019-04" db="EMBL/GenBank/DDBJ databases">
        <title>The sequence and de novo assembly of Takifugu bimaculatus genome using PacBio and Hi-C technologies.</title>
        <authorList>
            <person name="Xu P."/>
            <person name="Liu B."/>
            <person name="Zhou Z."/>
        </authorList>
    </citation>
    <scope>NUCLEOTIDE SEQUENCE [LARGE SCALE GENOMIC DNA]</scope>
    <source>
        <strain evidence="3">TB-2018</strain>
        <tissue evidence="3">Muscle</tissue>
    </source>
</reference>
<accession>A0A4Z2BJN2</accession>
<dbReference type="Proteomes" id="UP000516260">
    <property type="component" value="Chromosome 21"/>
</dbReference>
<dbReference type="GO" id="GO:0005814">
    <property type="term" value="C:centriole"/>
    <property type="evidence" value="ECO:0007669"/>
    <property type="project" value="TreeGrafter"/>
</dbReference>
<dbReference type="SUPFAM" id="SSF57997">
    <property type="entry name" value="Tropomyosin"/>
    <property type="match status" value="1"/>
</dbReference>
<name>A0A4Z2BJN2_9TELE</name>
<comment type="caution">
    <text evidence="3">The sequence shown here is derived from an EMBL/GenBank/DDBJ whole genome shotgun (WGS) entry which is preliminary data.</text>
</comment>
<evidence type="ECO:0000313" key="3">
    <source>
        <dbReference type="EMBL" id="TNM92132.1"/>
    </source>
</evidence>
<organism evidence="3 4">
    <name type="scientific">Takifugu bimaculatus</name>
    <dbReference type="NCBI Taxonomy" id="433685"/>
    <lineage>
        <taxon>Eukaryota</taxon>
        <taxon>Metazoa</taxon>
        <taxon>Chordata</taxon>
        <taxon>Craniata</taxon>
        <taxon>Vertebrata</taxon>
        <taxon>Euteleostomi</taxon>
        <taxon>Actinopterygii</taxon>
        <taxon>Neopterygii</taxon>
        <taxon>Teleostei</taxon>
        <taxon>Neoteleostei</taxon>
        <taxon>Acanthomorphata</taxon>
        <taxon>Eupercaria</taxon>
        <taxon>Tetraodontiformes</taxon>
        <taxon>Tetradontoidea</taxon>
        <taxon>Tetraodontidae</taxon>
        <taxon>Takifugu</taxon>
    </lineage>
</organism>